<dbReference type="GO" id="GO:0016020">
    <property type="term" value="C:membrane"/>
    <property type="evidence" value="ECO:0007669"/>
    <property type="project" value="UniProtKB-SubCell"/>
</dbReference>
<gene>
    <name evidence="10" type="primary">sppA</name>
    <name evidence="10" type="ORF">IFK94_01970</name>
</gene>
<dbReference type="NCBIfam" id="TIGR00706">
    <property type="entry name" value="SppA_dom"/>
    <property type="match status" value="1"/>
</dbReference>
<dbReference type="SUPFAM" id="SSF52096">
    <property type="entry name" value="ClpP/crotonase"/>
    <property type="match status" value="2"/>
</dbReference>
<dbReference type="InterPro" id="IPR004634">
    <property type="entry name" value="Pept_S49_pIV"/>
</dbReference>
<evidence type="ECO:0000259" key="9">
    <source>
        <dbReference type="Pfam" id="PF01343"/>
    </source>
</evidence>
<dbReference type="Pfam" id="PF01343">
    <property type="entry name" value="Peptidase_S49"/>
    <property type="match status" value="2"/>
</dbReference>
<dbReference type="EMBL" id="JACXWD010000003">
    <property type="protein sequence ID" value="MBD3866863.1"/>
    <property type="molecule type" value="Genomic_DNA"/>
</dbReference>
<feature type="domain" description="Peptidase S49" evidence="9">
    <location>
        <begin position="365"/>
        <end position="515"/>
    </location>
</feature>
<evidence type="ECO:0000256" key="8">
    <source>
        <dbReference type="SAM" id="Phobius"/>
    </source>
</evidence>
<keyword evidence="8" id="KW-1133">Transmembrane helix</keyword>
<dbReference type="AlphaFoldDB" id="A0A8J6XYW8"/>
<evidence type="ECO:0000256" key="3">
    <source>
        <dbReference type="ARBA" id="ARBA00022670"/>
    </source>
</evidence>
<evidence type="ECO:0000256" key="2">
    <source>
        <dbReference type="ARBA" id="ARBA00008683"/>
    </source>
</evidence>
<proteinExistence type="inferred from homology"/>
<protein>
    <submittedName>
        <fullName evidence="10">Signal peptide peptidase SppA</fullName>
    </submittedName>
</protein>
<dbReference type="InterPro" id="IPR047272">
    <property type="entry name" value="S49_SppA_C"/>
</dbReference>
<dbReference type="Gene3D" id="3.90.226.10">
    <property type="entry name" value="2-enoyl-CoA Hydratase, Chain A, domain 1"/>
    <property type="match status" value="2"/>
</dbReference>
<feature type="active site" description="Nucleophile" evidence="7">
    <location>
        <position position="382"/>
    </location>
</feature>
<sequence length="589" mass="63384">MKKILIGILAFIGAIAILGALVVALLGMVFSMGEAGVPDVVVVELNLENGLVEYVPDDPFGAAMLSGAVSVRDVVDGLSRAADDDRVVGLVAKVGNGRFGLAQIQEIRDAVEAFRESGKPAVAWAETFGEVSPGNGSYYLATAFDRIYLQPSGDIGLNGLMYESPFISGALAKLKINAQMDQRYEYKNAMNMYTETGYTEPHREAMKALMNSQFDQMVEGIAESRGLAVDEVRALFDQGSFLGEAAMESRLVDGIAYRDEVFALVEEETGLEPEYLYLPVYLERAGRPGERGKTIGLVYAVGAVVRGSSEYEPLSGSFVMGSDSVSAALRSAIDDPRVEAIVMRVDSPGGSYVASDTIWRETVRAREAGKPLVISMGNVAASGGYFVSMSADAVVAQPGTITGSIGVLGGKMNTSAFWERLGITFDEVHTSANTLLYSSSADYSESEYALFQGWLDRVYADFTQRVAQGRDIPIEGVREIAKGRVWSGRDALELNLVDALGGLNTAVDLAREAAGIPAEDPIRIKVFPRKKKMLEAFLDKGPASSHEQVYQSVGAILNRLRPVVKAAETMGVLEQQDRTLTMPPAELVQ</sequence>
<feature type="transmembrane region" description="Helical" evidence="8">
    <location>
        <begin position="7"/>
        <end position="30"/>
    </location>
</feature>
<dbReference type="InterPro" id="IPR002142">
    <property type="entry name" value="Peptidase_S49"/>
</dbReference>
<dbReference type="NCBIfam" id="TIGR00705">
    <property type="entry name" value="SppA_67K"/>
    <property type="match status" value="1"/>
</dbReference>
<dbReference type="PIRSF" id="PIRSF001217">
    <property type="entry name" value="Protease_4_SppA"/>
    <property type="match status" value="1"/>
</dbReference>
<evidence type="ECO:0000256" key="7">
    <source>
        <dbReference type="PIRSR" id="PIRSR001217-1"/>
    </source>
</evidence>
<keyword evidence="5" id="KW-0720">Serine protease</keyword>
<accession>A0A8J6XYW8</accession>
<reference evidence="10 11" key="1">
    <citation type="submission" date="2020-08" db="EMBL/GenBank/DDBJ databases">
        <title>Acidobacteriota in marine sediments use diverse sulfur dissimilation pathways.</title>
        <authorList>
            <person name="Wasmund K."/>
        </authorList>
    </citation>
    <scope>NUCLEOTIDE SEQUENCE [LARGE SCALE GENOMIC DNA]</scope>
    <source>
        <strain evidence="10">MAG AM4</strain>
    </source>
</reference>
<keyword evidence="4" id="KW-0378">Hydrolase</keyword>
<comment type="similarity">
    <text evidence="2">Belongs to the peptidase S49 family.</text>
</comment>
<dbReference type="GO" id="GO:0008236">
    <property type="term" value="F:serine-type peptidase activity"/>
    <property type="evidence" value="ECO:0007669"/>
    <property type="project" value="UniProtKB-KW"/>
</dbReference>
<feature type="domain" description="Peptidase S49" evidence="9">
    <location>
        <begin position="114"/>
        <end position="271"/>
    </location>
</feature>
<evidence type="ECO:0000256" key="6">
    <source>
        <dbReference type="ARBA" id="ARBA00023136"/>
    </source>
</evidence>
<dbReference type="PANTHER" id="PTHR33209:SF1">
    <property type="entry name" value="PEPTIDASE S49 DOMAIN-CONTAINING PROTEIN"/>
    <property type="match status" value="1"/>
</dbReference>
<organism evidence="10 11">
    <name type="scientific">Candidatus Polarisedimenticola svalbardensis</name>
    <dbReference type="NCBI Taxonomy" id="2886004"/>
    <lineage>
        <taxon>Bacteria</taxon>
        <taxon>Pseudomonadati</taxon>
        <taxon>Acidobacteriota</taxon>
        <taxon>Candidatus Polarisedimenticolia</taxon>
        <taxon>Candidatus Polarisedimenticolales</taxon>
        <taxon>Candidatus Polarisedimenticolaceae</taxon>
        <taxon>Candidatus Polarisedimenticola</taxon>
    </lineage>
</organism>
<feature type="active site" description="Proton donor/acceptor" evidence="7">
    <location>
        <position position="187"/>
    </location>
</feature>
<keyword evidence="6 8" id="KW-0472">Membrane</keyword>
<evidence type="ECO:0000313" key="10">
    <source>
        <dbReference type="EMBL" id="MBD3866863.1"/>
    </source>
</evidence>
<dbReference type="PANTHER" id="PTHR33209">
    <property type="entry name" value="PROTEASE 4"/>
    <property type="match status" value="1"/>
</dbReference>
<dbReference type="InterPro" id="IPR029045">
    <property type="entry name" value="ClpP/crotonase-like_dom_sf"/>
</dbReference>
<evidence type="ECO:0000256" key="1">
    <source>
        <dbReference type="ARBA" id="ARBA00004370"/>
    </source>
</evidence>
<comment type="caution">
    <text evidence="10">The sequence shown here is derived from an EMBL/GenBank/DDBJ whole genome shotgun (WGS) entry which is preliminary data.</text>
</comment>
<keyword evidence="3" id="KW-0645">Protease</keyword>
<comment type="subcellular location">
    <subcellularLocation>
        <location evidence="1">Membrane</location>
    </subcellularLocation>
</comment>
<keyword evidence="8" id="KW-0812">Transmembrane</keyword>
<dbReference type="InterPro" id="IPR004635">
    <property type="entry name" value="Pept_S49_SppA"/>
</dbReference>
<dbReference type="InterPro" id="IPR047217">
    <property type="entry name" value="S49_SppA_67K_type_N"/>
</dbReference>
<dbReference type="Gene3D" id="6.20.330.10">
    <property type="match status" value="1"/>
</dbReference>
<evidence type="ECO:0000256" key="5">
    <source>
        <dbReference type="ARBA" id="ARBA00022825"/>
    </source>
</evidence>
<dbReference type="CDD" id="cd07023">
    <property type="entry name" value="S49_Sppa_N_C"/>
    <property type="match status" value="1"/>
</dbReference>
<dbReference type="GO" id="GO:0006465">
    <property type="term" value="P:signal peptide processing"/>
    <property type="evidence" value="ECO:0007669"/>
    <property type="project" value="InterPro"/>
</dbReference>
<dbReference type="Proteomes" id="UP000648239">
    <property type="component" value="Unassembled WGS sequence"/>
</dbReference>
<dbReference type="CDD" id="cd07018">
    <property type="entry name" value="S49_SppA_67K_type"/>
    <property type="match status" value="1"/>
</dbReference>
<evidence type="ECO:0000256" key="4">
    <source>
        <dbReference type="ARBA" id="ARBA00022801"/>
    </source>
</evidence>
<evidence type="ECO:0000313" key="11">
    <source>
        <dbReference type="Proteomes" id="UP000648239"/>
    </source>
</evidence>
<name>A0A8J6XYW8_9BACT</name>